<proteinExistence type="predicted"/>
<dbReference type="Proteomes" id="UP000008237">
    <property type="component" value="Unassembled WGS sequence"/>
</dbReference>
<accession>E2BGF6</accession>
<evidence type="ECO:0000313" key="2">
    <source>
        <dbReference type="Proteomes" id="UP000008237"/>
    </source>
</evidence>
<keyword evidence="2" id="KW-1185">Reference proteome</keyword>
<evidence type="ECO:0000313" key="1">
    <source>
        <dbReference type="EMBL" id="EFN85224.1"/>
    </source>
</evidence>
<reference evidence="1 2" key="1">
    <citation type="journal article" date="2010" name="Science">
        <title>Genomic comparison of the ants Camponotus floridanus and Harpegnathos saltator.</title>
        <authorList>
            <person name="Bonasio R."/>
            <person name="Zhang G."/>
            <person name="Ye C."/>
            <person name="Mutti N.S."/>
            <person name="Fang X."/>
            <person name="Qin N."/>
            <person name="Donahue G."/>
            <person name="Yang P."/>
            <person name="Li Q."/>
            <person name="Li C."/>
            <person name="Zhang P."/>
            <person name="Huang Z."/>
            <person name="Berger S.L."/>
            <person name="Reinberg D."/>
            <person name="Wang J."/>
            <person name="Liebig J."/>
        </authorList>
    </citation>
    <scope>NUCLEOTIDE SEQUENCE [LARGE SCALE GENOMIC DNA]</scope>
    <source>
        <strain evidence="1 2">R22 G/1</strain>
    </source>
</reference>
<dbReference type="InParanoid" id="E2BGF6"/>
<name>E2BGF6_HARSA</name>
<gene>
    <name evidence="1" type="ORF">EAI_14354</name>
</gene>
<sequence>MPDHYHIDPKILRAFQLVFFVDKIGITGSGGARALTSEYRPARISTNIAHEEEIKGNGPAKLKRALSSFLSSPVLTAERSRPPFDLAKKRTHADILEVNAGFMKLLLILWKSEDCLVKMSWISVHLVHDMCYATELYEYQGRKRSATEAILPDHSPALQRSSRRYIDNNSMEQGAVTRTNEEEERNPVILVPDDDYIISVFQKKGNVIGNDIIEYIAGKNPRTAKHSMPCLIDQALDEELHTLAKAVNEKLQHTHFYGEPSIHCTLWEILLESENIILLMLFVHVAYKIYEN</sequence>
<dbReference type="EMBL" id="GL448168">
    <property type="protein sequence ID" value="EFN85224.1"/>
    <property type="molecule type" value="Genomic_DNA"/>
</dbReference>
<organism evidence="2">
    <name type="scientific">Harpegnathos saltator</name>
    <name type="common">Jerdon's jumping ant</name>
    <dbReference type="NCBI Taxonomy" id="610380"/>
    <lineage>
        <taxon>Eukaryota</taxon>
        <taxon>Metazoa</taxon>
        <taxon>Ecdysozoa</taxon>
        <taxon>Arthropoda</taxon>
        <taxon>Hexapoda</taxon>
        <taxon>Insecta</taxon>
        <taxon>Pterygota</taxon>
        <taxon>Neoptera</taxon>
        <taxon>Endopterygota</taxon>
        <taxon>Hymenoptera</taxon>
        <taxon>Apocrita</taxon>
        <taxon>Aculeata</taxon>
        <taxon>Formicoidea</taxon>
        <taxon>Formicidae</taxon>
        <taxon>Ponerinae</taxon>
        <taxon>Ponerini</taxon>
        <taxon>Harpegnathos</taxon>
    </lineage>
</organism>
<protein>
    <submittedName>
        <fullName evidence="1">Uncharacterized protein</fullName>
    </submittedName>
</protein>
<dbReference type="AlphaFoldDB" id="E2BGF6"/>